<organism evidence="1 2">
    <name type="scientific">Trichomalopsis sarcophagae</name>
    <dbReference type="NCBI Taxonomy" id="543379"/>
    <lineage>
        <taxon>Eukaryota</taxon>
        <taxon>Metazoa</taxon>
        <taxon>Ecdysozoa</taxon>
        <taxon>Arthropoda</taxon>
        <taxon>Hexapoda</taxon>
        <taxon>Insecta</taxon>
        <taxon>Pterygota</taxon>
        <taxon>Neoptera</taxon>
        <taxon>Endopterygota</taxon>
        <taxon>Hymenoptera</taxon>
        <taxon>Apocrita</taxon>
        <taxon>Proctotrupomorpha</taxon>
        <taxon>Chalcidoidea</taxon>
        <taxon>Pteromalidae</taxon>
        <taxon>Pteromalinae</taxon>
        <taxon>Trichomalopsis</taxon>
    </lineage>
</organism>
<accession>A0A232EWY1</accession>
<evidence type="ECO:0000313" key="2">
    <source>
        <dbReference type="Proteomes" id="UP000215335"/>
    </source>
</evidence>
<dbReference type="EMBL" id="NNAY01001809">
    <property type="protein sequence ID" value="OXU22862.1"/>
    <property type="molecule type" value="Genomic_DNA"/>
</dbReference>
<gene>
    <name evidence="1" type="ORF">TSAR_010463</name>
</gene>
<comment type="caution">
    <text evidence="1">The sequence shown here is derived from an EMBL/GenBank/DDBJ whole genome shotgun (WGS) entry which is preliminary data.</text>
</comment>
<dbReference type="Proteomes" id="UP000215335">
    <property type="component" value="Unassembled WGS sequence"/>
</dbReference>
<proteinExistence type="predicted"/>
<sequence>MWTSRANNSISSSTACRIPKNTEISVLPQLSAWLGQILVISVQKINLRMLSTNCTRSEVFNKFNALVRQWIKSEVKSVHLDLIN</sequence>
<reference evidence="1 2" key="1">
    <citation type="journal article" date="2017" name="Curr. Biol.">
        <title>The Evolution of Venom by Co-option of Single-Copy Genes.</title>
        <authorList>
            <person name="Martinson E.O."/>
            <person name="Mrinalini"/>
            <person name="Kelkar Y.D."/>
            <person name="Chang C.H."/>
            <person name="Werren J.H."/>
        </authorList>
    </citation>
    <scope>NUCLEOTIDE SEQUENCE [LARGE SCALE GENOMIC DNA]</scope>
    <source>
        <strain evidence="1 2">Alberta</strain>
        <tissue evidence="1">Whole body</tissue>
    </source>
</reference>
<dbReference type="AlphaFoldDB" id="A0A232EWY1"/>
<name>A0A232EWY1_9HYME</name>
<evidence type="ECO:0000313" key="1">
    <source>
        <dbReference type="EMBL" id="OXU22862.1"/>
    </source>
</evidence>
<dbReference type="PROSITE" id="PS51257">
    <property type="entry name" value="PROKAR_LIPOPROTEIN"/>
    <property type="match status" value="1"/>
</dbReference>
<protein>
    <submittedName>
        <fullName evidence="1">Uncharacterized protein</fullName>
    </submittedName>
</protein>
<keyword evidence="2" id="KW-1185">Reference proteome</keyword>